<dbReference type="EMBL" id="CM043016">
    <property type="protein sequence ID" value="KAI4467071.1"/>
    <property type="molecule type" value="Genomic_DNA"/>
</dbReference>
<organism evidence="1 2">
    <name type="scientific">Holotrichia oblita</name>
    <name type="common">Chafer beetle</name>
    <dbReference type="NCBI Taxonomy" id="644536"/>
    <lineage>
        <taxon>Eukaryota</taxon>
        <taxon>Metazoa</taxon>
        <taxon>Ecdysozoa</taxon>
        <taxon>Arthropoda</taxon>
        <taxon>Hexapoda</taxon>
        <taxon>Insecta</taxon>
        <taxon>Pterygota</taxon>
        <taxon>Neoptera</taxon>
        <taxon>Endopterygota</taxon>
        <taxon>Coleoptera</taxon>
        <taxon>Polyphaga</taxon>
        <taxon>Scarabaeiformia</taxon>
        <taxon>Scarabaeidae</taxon>
        <taxon>Melolonthinae</taxon>
        <taxon>Holotrichia</taxon>
    </lineage>
</organism>
<evidence type="ECO:0000313" key="2">
    <source>
        <dbReference type="Proteomes" id="UP001056778"/>
    </source>
</evidence>
<accession>A0ACB9TJT5</accession>
<comment type="caution">
    <text evidence="1">The sequence shown here is derived from an EMBL/GenBank/DDBJ whole genome shotgun (WGS) entry which is preliminary data.</text>
</comment>
<keyword evidence="2" id="KW-1185">Reference proteome</keyword>
<proteinExistence type="predicted"/>
<dbReference type="Proteomes" id="UP001056778">
    <property type="component" value="Chromosome 2"/>
</dbReference>
<reference evidence="1" key="1">
    <citation type="submission" date="2022-04" db="EMBL/GenBank/DDBJ databases">
        <title>Chromosome-scale genome assembly of Holotrichia oblita Faldermann.</title>
        <authorList>
            <person name="Rongchong L."/>
        </authorList>
    </citation>
    <scope>NUCLEOTIDE SEQUENCE</scope>
    <source>
        <strain evidence="1">81SQS9</strain>
    </source>
</reference>
<evidence type="ECO:0000313" key="1">
    <source>
        <dbReference type="EMBL" id="KAI4467071.1"/>
    </source>
</evidence>
<sequence length="200" mass="23115">MFNDISIYQDPRMSLLGSRIITPKNISVKDEITKLTEVKTQLDTQTYKWFRYNLGVGEGTSHHKMETIKQEQLEETASETNIKIEDDKTQPKPEIVKLPSFQCAICQLNEKYDYFGMNPPYMRHYLLLEDSYTIEDPFLPPKQGEFIILGANCIKCRKSVCKDQECSIYFDGTICLKCAKDCMSIFPTALQDKINKIISK</sequence>
<name>A0ACB9TJT5_HOLOL</name>
<protein>
    <submittedName>
        <fullName evidence="1">Cysteine-rich pdf motif domain-containing protein 1</fullName>
    </submittedName>
</protein>
<gene>
    <name evidence="1" type="ORF">MML48_2g00021160</name>
</gene>